<evidence type="ECO:0000313" key="1">
    <source>
        <dbReference type="EMBL" id="AJW70136.1"/>
    </source>
</evidence>
<organism evidence="1 2">
    <name type="scientific">Nitrosopumilus adriaticus</name>
    <dbReference type="NCBI Taxonomy" id="1580092"/>
    <lineage>
        <taxon>Archaea</taxon>
        <taxon>Nitrososphaerota</taxon>
        <taxon>Nitrososphaeria</taxon>
        <taxon>Nitrosopumilales</taxon>
        <taxon>Nitrosopumilaceae</taxon>
        <taxon>Nitrosopumilus</taxon>
    </lineage>
</organism>
<sequence>MPFLIPYGSNRPTNPSVIIATRTNPTISSIFTMILYRHHVISKRYMVL</sequence>
<reference evidence="1 2" key="2">
    <citation type="journal article" date="2016" name="ISME J.">
        <title>Physiological and genomic characterization of two novel marine thaumarchaeal strains indicates niche differentiation.</title>
        <authorList>
            <person name="Bayer B."/>
            <person name="Vojvoda J."/>
            <person name="Offre P."/>
            <person name="Alves R.J."/>
            <person name="Elisabeth N.H."/>
            <person name="Garcia J.A."/>
            <person name="Volland J.M."/>
            <person name="Srivastava A."/>
            <person name="Schleper C."/>
            <person name="Herndl G.J."/>
        </authorList>
    </citation>
    <scope>NUCLEOTIDE SEQUENCE [LARGE SCALE GENOMIC DNA]</scope>
    <source>
        <strain evidence="1 2">NF5</strain>
    </source>
</reference>
<name>A0A0D5C088_9ARCH</name>
<proteinExistence type="predicted"/>
<dbReference type="STRING" id="1580092.NADRNF5_0440"/>
<dbReference type="EMBL" id="CP011070">
    <property type="protein sequence ID" value="AJW70136.1"/>
    <property type="molecule type" value="Genomic_DNA"/>
</dbReference>
<keyword evidence="2" id="KW-1185">Reference proteome</keyword>
<dbReference type="KEGG" id="nin:NADRNF5_0440"/>
<gene>
    <name evidence="1" type="ORF">NADRNF5_0440</name>
</gene>
<dbReference type="HOGENOM" id="CLU_3147803_0_0_2"/>
<protein>
    <submittedName>
        <fullName evidence="1">Uncharacterized protein</fullName>
    </submittedName>
</protein>
<accession>A0A0D5C088</accession>
<dbReference type="Proteomes" id="UP000032408">
    <property type="component" value="Chromosome"/>
</dbReference>
<evidence type="ECO:0000313" key="2">
    <source>
        <dbReference type="Proteomes" id="UP000032408"/>
    </source>
</evidence>
<dbReference type="AlphaFoldDB" id="A0A0D5C088"/>
<reference evidence="2" key="1">
    <citation type="submission" date="2015-03" db="EMBL/GenBank/DDBJ databases">
        <title>Characterization of two novel Thaumarchaeota isolated from the Northern Adriatic Sea.</title>
        <authorList>
            <person name="Bayer B."/>
            <person name="Vojvoda J."/>
            <person name="Offre P."/>
            <person name="Srivastava A."/>
            <person name="Elisabeth N."/>
            <person name="Garcia J.A.L."/>
            <person name="Schleper C."/>
            <person name="Herndl G.J."/>
        </authorList>
    </citation>
    <scope>NUCLEOTIDE SEQUENCE [LARGE SCALE GENOMIC DNA]</scope>
    <source>
        <strain evidence="2">NF5</strain>
    </source>
</reference>